<dbReference type="GeneID" id="81365734"/>
<dbReference type="RefSeq" id="XP_056492549.1">
    <property type="nucleotide sequence ID" value="XM_056626754.1"/>
</dbReference>
<dbReference type="AlphaFoldDB" id="A0A9W9W8G0"/>
<dbReference type="EMBL" id="JAPZBU010000004">
    <property type="protein sequence ID" value="KAJ5408234.1"/>
    <property type="molecule type" value="Genomic_DNA"/>
</dbReference>
<dbReference type="Proteomes" id="UP001147747">
    <property type="component" value="Unassembled WGS sequence"/>
</dbReference>
<evidence type="ECO:0000313" key="1">
    <source>
        <dbReference type="EMBL" id="KAJ5408234.1"/>
    </source>
</evidence>
<organism evidence="1 2">
    <name type="scientific">Penicillium cosmopolitanum</name>
    <dbReference type="NCBI Taxonomy" id="1131564"/>
    <lineage>
        <taxon>Eukaryota</taxon>
        <taxon>Fungi</taxon>
        <taxon>Dikarya</taxon>
        <taxon>Ascomycota</taxon>
        <taxon>Pezizomycotina</taxon>
        <taxon>Eurotiomycetes</taxon>
        <taxon>Eurotiomycetidae</taxon>
        <taxon>Eurotiales</taxon>
        <taxon>Aspergillaceae</taxon>
        <taxon>Penicillium</taxon>
    </lineage>
</organism>
<evidence type="ECO:0000313" key="2">
    <source>
        <dbReference type="Proteomes" id="UP001147747"/>
    </source>
</evidence>
<proteinExistence type="predicted"/>
<gene>
    <name evidence="1" type="ORF">N7509_002117</name>
</gene>
<protein>
    <submittedName>
        <fullName evidence="1">Uncharacterized protein</fullName>
    </submittedName>
</protein>
<reference evidence="1" key="1">
    <citation type="submission" date="2022-12" db="EMBL/GenBank/DDBJ databases">
        <authorList>
            <person name="Petersen C."/>
        </authorList>
    </citation>
    <scope>NUCLEOTIDE SEQUENCE</scope>
    <source>
        <strain evidence="1">IBT 29677</strain>
    </source>
</reference>
<sequence>MSCPPIQNHEAIWLPLRPLVDQVNDHVERAAWHLTVAAYAPDTGPDTAWRYQKYQPVWNIAEAFESFQQKQSIGRYRASSDLLIFSFIQAYRYQRNVAYCTWHV</sequence>
<comment type="caution">
    <text evidence="1">The sequence shown here is derived from an EMBL/GenBank/DDBJ whole genome shotgun (WGS) entry which is preliminary data.</text>
</comment>
<accession>A0A9W9W8G0</accession>
<reference evidence="1" key="2">
    <citation type="journal article" date="2023" name="IMA Fungus">
        <title>Comparative genomic study of the Penicillium genus elucidates a diverse pangenome and 15 lateral gene transfer events.</title>
        <authorList>
            <person name="Petersen C."/>
            <person name="Sorensen T."/>
            <person name="Nielsen M.R."/>
            <person name="Sondergaard T.E."/>
            <person name="Sorensen J.L."/>
            <person name="Fitzpatrick D.A."/>
            <person name="Frisvad J.C."/>
            <person name="Nielsen K.L."/>
        </authorList>
    </citation>
    <scope>NUCLEOTIDE SEQUENCE</scope>
    <source>
        <strain evidence="1">IBT 29677</strain>
    </source>
</reference>
<keyword evidence="2" id="KW-1185">Reference proteome</keyword>
<name>A0A9W9W8G0_9EURO</name>